<dbReference type="KEGG" id="ehn:H9Q80_10570"/>
<sequence>MDLWITVALLIVIIIILLLIYRFFRFNKKHHDSMDDTDGMFLLNKGKHEDKM</sequence>
<keyword evidence="3" id="KW-1185">Reference proteome</keyword>
<feature type="transmembrane region" description="Helical" evidence="1">
    <location>
        <begin position="6"/>
        <end position="24"/>
    </location>
</feature>
<keyword evidence="1" id="KW-0812">Transmembrane</keyword>
<dbReference type="EMBL" id="CP060636">
    <property type="protein sequence ID" value="QNM10737.1"/>
    <property type="molecule type" value="Genomic_DNA"/>
</dbReference>
<gene>
    <name evidence="2" type="ORF">H9Q80_10570</name>
</gene>
<accession>A0A7G9GIV5</accession>
<organism evidence="2 3">
    <name type="scientific">[Eubacterium] hominis</name>
    <dbReference type="NCBI Taxonomy" id="2764325"/>
    <lineage>
        <taxon>Bacteria</taxon>
        <taxon>Bacillati</taxon>
        <taxon>Bacillota</taxon>
        <taxon>Erysipelotrichia</taxon>
        <taxon>Erysipelotrichales</taxon>
        <taxon>Erysipelotrichaceae</taxon>
        <taxon>Amedibacillus</taxon>
    </lineage>
</organism>
<dbReference type="Proteomes" id="UP000515856">
    <property type="component" value="Chromosome"/>
</dbReference>
<evidence type="ECO:0000313" key="3">
    <source>
        <dbReference type="Proteomes" id="UP000515856"/>
    </source>
</evidence>
<proteinExistence type="predicted"/>
<keyword evidence="1" id="KW-1133">Transmembrane helix</keyword>
<evidence type="ECO:0000256" key="1">
    <source>
        <dbReference type="SAM" id="Phobius"/>
    </source>
</evidence>
<protein>
    <submittedName>
        <fullName evidence="2">Uncharacterized protein</fullName>
    </submittedName>
</protein>
<name>A0A7G9GIV5_9FIRM</name>
<keyword evidence="1" id="KW-0472">Membrane</keyword>
<evidence type="ECO:0000313" key="2">
    <source>
        <dbReference type="EMBL" id="QNM10737.1"/>
    </source>
</evidence>
<dbReference type="AlphaFoldDB" id="A0A7G9GIV5"/>
<reference evidence="2 3" key="1">
    <citation type="submission" date="2020-08" db="EMBL/GenBank/DDBJ databases">
        <authorList>
            <person name="Liu C."/>
            <person name="Sun Q."/>
        </authorList>
    </citation>
    <scope>NUCLEOTIDE SEQUENCE [LARGE SCALE GENOMIC DNA]</scope>
    <source>
        <strain evidence="2 3">NSJ-61</strain>
    </source>
</reference>
<dbReference type="RefSeq" id="WP_158552327.1">
    <property type="nucleotide sequence ID" value="NZ_CP060636.1"/>
</dbReference>